<comment type="caution">
    <text evidence="2">The sequence shown here is derived from an EMBL/GenBank/DDBJ whole genome shotgun (WGS) entry which is preliminary data.</text>
</comment>
<sequence>MTVANMKQQSRNMKPIVTSRSREGKERFYSIEKMPIKSFTSMHQYIAQTTSPH</sequence>
<dbReference type="Proteomes" id="UP001154282">
    <property type="component" value="Unassembled WGS sequence"/>
</dbReference>
<feature type="region of interest" description="Disordered" evidence="1">
    <location>
        <begin position="1"/>
        <end position="25"/>
    </location>
</feature>
<dbReference type="EMBL" id="CAMGYJ010000008">
    <property type="protein sequence ID" value="CAI0466565.1"/>
    <property type="molecule type" value="Genomic_DNA"/>
</dbReference>
<evidence type="ECO:0000313" key="2">
    <source>
        <dbReference type="EMBL" id="CAI0466565.1"/>
    </source>
</evidence>
<accession>A0AAV0P6Z9</accession>
<dbReference type="AlphaFoldDB" id="A0AAV0P6Z9"/>
<name>A0AAV0P6Z9_9ROSI</name>
<evidence type="ECO:0000256" key="1">
    <source>
        <dbReference type="SAM" id="MobiDB-lite"/>
    </source>
</evidence>
<protein>
    <submittedName>
        <fullName evidence="2">Uncharacterized protein</fullName>
    </submittedName>
</protein>
<organism evidence="2 3">
    <name type="scientific">Linum tenue</name>
    <dbReference type="NCBI Taxonomy" id="586396"/>
    <lineage>
        <taxon>Eukaryota</taxon>
        <taxon>Viridiplantae</taxon>
        <taxon>Streptophyta</taxon>
        <taxon>Embryophyta</taxon>
        <taxon>Tracheophyta</taxon>
        <taxon>Spermatophyta</taxon>
        <taxon>Magnoliopsida</taxon>
        <taxon>eudicotyledons</taxon>
        <taxon>Gunneridae</taxon>
        <taxon>Pentapetalae</taxon>
        <taxon>rosids</taxon>
        <taxon>fabids</taxon>
        <taxon>Malpighiales</taxon>
        <taxon>Linaceae</taxon>
        <taxon>Linum</taxon>
    </lineage>
</organism>
<proteinExistence type="predicted"/>
<feature type="compositionally biased region" description="Polar residues" evidence="1">
    <location>
        <begin position="1"/>
        <end position="12"/>
    </location>
</feature>
<evidence type="ECO:0000313" key="3">
    <source>
        <dbReference type="Proteomes" id="UP001154282"/>
    </source>
</evidence>
<gene>
    <name evidence="2" type="ORF">LITE_LOCUS37088</name>
</gene>
<reference evidence="2" key="1">
    <citation type="submission" date="2022-08" db="EMBL/GenBank/DDBJ databases">
        <authorList>
            <person name="Gutierrez-Valencia J."/>
        </authorList>
    </citation>
    <scope>NUCLEOTIDE SEQUENCE</scope>
</reference>
<keyword evidence="3" id="KW-1185">Reference proteome</keyword>